<comment type="subcellular location">
    <subcellularLocation>
        <location evidence="1">Membrane</location>
        <topology evidence="1">Multi-pass membrane protein</topology>
    </subcellularLocation>
</comment>
<accession>A0A9W9FZ29</accession>
<dbReference type="InterPro" id="IPR011701">
    <property type="entry name" value="MFS"/>
</dbReference>
<dbReference type="PANTHER" id="PTHR23502:SF68">
    <property type="entry name" value="MULTIDRUG TRANSPORTER, PUTATIVE (AFU_ORTHOLOGUE AFUA_3G01120)-RELATED"/>
    <property type="match status" value="1"/>
</dbReference>
<dbReference type="PROSITE" id="PS50850">
    <property type="entry name" value="MFS"/>
    <property type="match status" value="1"/>
</dbReference>
<evidence type="ECO:0000256" key="5">
    <source>
        <dbReference type="ARBA" id="ARBA00023136"/>
    </source>
</evidence>
<comment type="caution">
    <text evidence="9">The sequence shown here is derived from an EMBL/GenBank/DDBJ whole genome shotgun (WGS) entry which is preliminary data.</text>
</comment>
<gene>
    <name evidence="9" type="ORF">N7456_005750</name>
</gene>
<evidence type="ECO:0000256" key="1">
    <source>
        <dbReference type="ARBA" id="ARBA00004141"/>
    </source>
</evidence>
<feature type="transmembrane region" description="Helical" evidence="7">
    <location>
        <begin position="156"/>
        <end position="178"/>
    </location>
</feature>
<dbReference type="Pfam" id="PF07690">
    <property type="entry name" value="MFS_1"/>
    <property type="match status" value="1"/>
</dbReference>
<dbReference type="AlphaFoldDB" id="A0A9W9FZ29"/>
<feature type="transmembrane region" description="Helical" evidence="7">
    <location>
        <begin position="399"/>
        <end position="420"/>
    </location>
</feature>
<feature type="region of interest" description="Disordered" evidence="6">
    <location>
        <begin position="1"/>
        <end position="74"/>
    </location>
</feature>
<feature type="compositionally biased region" description="Polar residues" evidence="6">
    <location>
        <begin position="55"/>
        <end position="65"/>
    </location>
</feature>
<evidence type="ECO:0000256" key="3">
    <source>
        <dbReference type="ARBA" id="ARBA00022692"/>
    </source>
</evidence>
<feature type="domain" description="Major facilitator superfamily (MFS) profile" evidence="8">
    <location>
        <begin position="90"/>
        <end position="519"/>
    </location>
</feature>
<evidence type="ECO:0000256" key="7">
    <source>
        <dbReference type="SAM" id="Phobius"/>
    </source>
</evidence>
<evidence type="ECO:0000313" key="10">
    <source>
        <dbReference type="Proteomes" id="UP001149165"/>
    </source>
</evidence>
<feature type="compositionally biased region" description="Polar residues" evidence="6">
    <location>
        <begin position="1"/>
        <end position="25"/>
    </location>
</feature>
<sequence length="527" mass="56946">MVLTSKSPTGASATQSRPGTDSNRASMDLKDPQLKYRHSNENFLADAEKRADSEQGATTAVSIEPNSVDWDGPDDPENPVNFSNLIKFTNVGIVSALTFIAPLASSMLAPGVPQLMEEFHNSSTILAGLVVSIYVLGFAFGPLILAPASELLGRVIIYHICNVGFTVMTVACAVSSNLDMLIVFRFLQGCFGSAPVTNGGGTIADLIVQEKRGGVIAIYAIGPLLGPVIGPVAGGYLTAAKGWRWVFWVLTIIGGFTTITSFLFLRETYPTVLLKRKTQRLIKTTGKPDLRSKRDNGLSTRQLFFQALIRPCKILFLSPIVAVTSIYGGIAYGYQYLMFSTFTYIFEDQYGFSTRSSGLTYIGMGVGVLLGLFVIGAVSDRIIKTQSAHSGTMKPEYRLPPLVVGAFFIPAGLFLYGWSAYYKMPWIVPVIGTALVGIGNIAVYMCITSYLVDAFTLYAASALAANTVIRCILGALLPLAGQSMYQSMGLGWGNSLLGFIAVVCIPVPPLMIWYGERMRTAFDMSRL</sequence>
<dbReference type="Proteomes" id="UP001149165">
    <property type="component" value="Unassembled WGS sequence"/>
</dbReference>
<keyword evidence="3 7" id="KW-0812">Transmembrane</keyword>
<name>A0A9W9FZ29_9EURO</name>
<evidence type="ECO:0000313" key="9">
    <source>
        <dbReference type="EMBL" id="KAJ5109075.1"/>
    </source>
</evidence>
<reference evidence="9" key="2">
    <citation type="journal article" date="2023" name="IMA Fungus">
        <title>Comparative genomic study of the Penicillium genus elucidates a diverse pangenome and 15 lateral gene transfer events.</title>
        <authorList>
            <person name="Petersen C."/>
            <person name="Sorensen T."/>
            <person name="Nielsen M.R."/>
            <person name="Sondergaard T.E."/>
            <person name="Sorensen J.L."/>
            <person name="Fitzpatrick D.A."/>
            <person name="Frisvad J.C."/>
            <person name="Nielsen K.L."/>
        </authorList>
    </citation>
    <scope>NUCLEOTIDE SEQUENCE</scope>
    <source>
        <strain evidence="9">IBT 30069</strain>
    </source>
</reference>
<dbReference type="Gene3D" id="1.20.1250.20">
    <property type="entry name" value="MFS general substrate transporter like domains"/>
    <property type="match status" value="1"/>
</dbReference>
<dbReference type="CDD" id="cd17323">
    <property type="entry name" value="MFS_Tpo1_MDR_like"/>
    <property type="match status" value="1"/>
</dbReference>
<dbReference type="FunFam" id="1.20.1250.20:FF:000011">
    <property type="entry name" value="MFS multidrug transporter, putative"/>
    <property type="match status" value="1"/>
</dbReference>
<feature type="transmembrane region" description="Helical" evidence="7">
    <location>
        <begin position="91"/>
        <end position="112"/>
    </location>
</feature>
<feature type="transmembrane region" description="Helical" evidence="7">
    <location>
        <begin position="358"/>
        <end position="378"/>
    </location>
</feature>
<dbReference type="GO" id="GO:0016020">
    <property type="term" value="C:membrane"/>
    <property type="evidence" value="ECO:0007669"/>
    <property type="project" value="UniProtKB-SubCell"/>
</dbReference>
<dbReference type="PANTHER" id="PTHR23502">
    <property type="entry name" value="MAJOR FACILITATOR SUPERFAMILY"/>
    <property type="match status" value="1"/>
</dbReference>
<feature type="transmembrane region" description="Helical" evidence="7">
    <location>
        <begin position="124"/>
        <end position="144"/>
    </location>
</feature>
<feature type="compositionally biased region" description="Basic and acidic residues" evidence="6">
    <location>
        <begin position="27"/>
        <end position="53"/>
    </location>
</feature>
<feature type="transmembrane region" description="Helical" evidence="7">
    <location>
        <begin position="454"/>
        <end position="476"/>
    </location>
</feature>
<keyword evidence="4 7" id="KW-1133">Transmembrane helix</keyword>
<feature type="transmembrane region" description="Helical" evidence="7">
    <location>
        <begin position="496"/>
        <end position="515"/>
    </location>
</feature>
<dbReference type="SUPFAM" id="SSF103473">
    <property type="entry name" value="MFS general substrate transporter"/>
    <property type="match status" value="1"/>
</dbReference>
<evidence type="ECO:0000256" key="2">
    <source>
        <dbReference type="ARBA" id="ARBA00008335"/>
    </source>
</evidence>
<feature type="transmembrane region" description="Helical" evidence="7">
    <location>
        <begin position="314"/>
        <end position="338"/>
    </location>
</feature>
<dbReference type="OrthoDB" id="5296287at2759"/>
<keyword evidence="5 7" id="KW-0472">Membrane</keyword>
<dbReference type="EMBL" id="JAPQKH010000003">
    <property type="protein sequence ID" value="KAJ5109075.1"/>
    <property type="molecule type" value="Genomic_DNA"/>
</dbReference>
<evidence type="ECO:0000256" key="4">
    <source>
        <dbReference type="ARBA" id="ARBA00022989"/>
    </source>
</evidence>
<keyword evidence="10" id="KW-1185">Reference proteome</keyword>
<organism evidence="9 10">
    <name type="scientific">Penicillium angulare</name>
    <dbReference type="NCBI Taxonomy" id="116970"/>
    <lineage>
        <taxon>Eukaryota</taxon>
        <taxon>Fungi</taxon>
        <taxon>Dikarya</taxon>
        <taxon>Ascomycota</taxon>
        <taxon>Pezizomycotina</taxon>
        <taxon>Eurotiomycetes</taxon>
        <taxon>Eurotiomycetidae</taxon>
        <taxon>Eurotiales</taxon>
        <taxon>Aspergillaceae</taxon>
        <taxon>Penicillium</taxon>
    </lineage>
</organism>
<reference evidence="9" key="1">
    <citation type="submission" date="2022-11" db="EMBL/GenBank/DDBJ databases">
        <authorList>
            <person name="Petersen C."/>
        </authorList>
    </citation>
    <scope>NUCLEOTIDE SEQUENCE</scope>
    <source>
        <strain evidence="9">IBT 30069</strain>
    </source>
</reference>
<evidence type="ECO:0000259" key="8">
    <source>
        <dbReference type="PROSITE" id="PS50850"/>
    </source>
</evidence>
<proteinExistence type="inferred from homology"/>
<feature type="transmembrane region" description="Helical" evidence="7">
    <location>
        <begin position="216"/>
        <end position="239"/>
    </location>
</feature>
<evidence type="ECO:0000256" key="6">
    <source>
        <dbReference type="SAM" id="MobiDB-lite"/>
    </source>
</evidence>
<feature type="transmembrane region" description="Helical" evidence="7">
    <location>
        <begin position="245"/>
        <end position="265"/>
    </location>
</feature>
<dbReference type="InterPro" id="IPR036259">
    <property type="entry name" value="MFS_trans_sf"/>
</dbReference>
<comment type="similarity">
    <text evidence="2">Belongs to the major facilitator superfamily.</text>
</comment>
<feature type="transmembrane region" description="Helical" evidence="7">
    <location>
        <begin position="426"/>
        <end position="447"/>
    </location>
</feature>
<dbReference type="InterPro" id="IPR020846">
    <property type="entry name" value="MFS_dom"/>
</dbReference>
<dbReference type="GO" id="GO:0022857">
    <property type="term" value="F:transmembrane transporter activity"/>
    <property type="evidence" value="ECO:0007669"/>
    <property type="project" value="InterPro"/>
</dbReference>
<protein>
    <submittedName>
        <fullName evidence="9">MFS multidrug transporter</fullName>
    </submittedName>
</protein>